<dbReference type="EMBL" id="JMIY01000007">
    <property type="protein sequence ID" value="KCZ70535.1"/>
    <property type="molecule type" value="Genomic_DNA"/>
</dbReference>
<evidence type="ECO:0000313" key="2">
    <source>
        <dbReference type="Proteomes" id="UP000027153"/>
    </source>
</evidence>
<name>A0A062V558_9EURY</name>
<proteinExistence type="predicted"/>
<reference evidence="1 2" key="1">
    <citation type="journal article" date="2013" name="Nature">
        <title>Anaerobic oxidation of methane coupled to nitrate reduction in a novel archaeal lineage.</title>
        <authorList>
            <person name="Haroon M.F."/>
            <person name="Hu S."/>
            <person name="Shi Y."/>
            <person name="Imelfort M."/>
            <person name="Keller J."/>
            <person name="Hugenholtz P."/>
            <person name="Yuan Z."/>
            <person name="Tyson G.W."/>
        </authorList>
    </citation>
    <scope>NUCLEOTIDE SEQUENCE [LARGE SCALE GENOMIC DNA]</scope>
    <source>
        <strain evidence="1 2">ANME-2d</strain>
    </source>
</reference>
<organism evidence="1 2">
    <name type="scientific">Candidatus Methanoperedens nitratireducens</name>
    <dbReference type="NCBI Taxonomy" id="1392998"/>
    <lineage>
        <taxon>Archaea</taxon>
        <taxon>Methanobacteriati</taxon>
        <taxon>Methanobacteriota</taxon>
        <taxon>Stenosarchaea group</taxon>
        <taxon>Methanomicrobia</taxon>
        <taxon>Methanosarcinales</taxon>
        <taxon>ANME-2 cluster</taxon>
        <taxon>Candidatus Methanoperedentaceae</taxon>
        <taxon>Candidatus Methanoperedens</taxon>
    </lineage>
</organism>
<gene>
    <name evidence="1" type="ORF">ANME2D_02555</name>
</gene>
<dbReference type="Proteomes" id="UP000027153">
    <property type="component" value="Unassembled WGS sequence"/>
</dbReference>
<comment type="caution">
    <text evidence="1">The sequence shown here is derived from an EMBL/GenBank/DDBJ whole genome shotgun (WGS) entry which is preliminary data.</text>
</comment>
<evidence type="ECO:0000313" key="1">
    <source>
        <dbReference type="EMBL" id="KCZ70535.1"/>
    </source>
</evidence>
<dbReference type="AlphaFoldDB" id="A0A062V558"/>
<sequence>MNERIGIAAKTPEAKRDNIVSRARKIDFLPGRTGSG</sequence>
<keyword evidence="2" id="KW-1185">Reference proteome</keyword>
<accession>A0A062V558</accession>
<protein>
    <submittedName>
        <fullName evidence="1">Uncharacterized protein</fullName>
    </submittedName>
</protein>